<dbReference type="InterPro" id="IPR000868">
    <property type="entry name" value="Isochorismatase-like_dom"/>
</dbReference>
<dbReference type="PANTHER" id="PTHR14119:SF3">
    <property type="entry name" value="ISOCHORISMATASE DOMAIN-CONTAINING PROTEIN 2"/>
    <property type="match status" value="1"/>
</dbReference>
<feature type="domain" description="Isochorismatase-like" evidence="1">
    <location>
        <begin position="8"/>
        <end position="160"/>
    </location>
</feature>
<dbReference type="STRING" id="1549855.AY555_09060"/>
<dbReference type="Proteomes" id="UP000076066">
    <property type="component" value="Chromosome"/>
</dbReference>
<protein>
    <recommendedName>
        <fullName evidence="1">Isochorismatase-like domain-containing protein</fullName>
    </recommendedName>
</protein>
<proteinExistence type="predicted"/>
<dbReference type="Pfam" id="PF00857">
    <property type="entry name" value="Isochorismatase"/>
    <property type="match status" value="1"/>
</dbReference>
<dbReference type="SUPFAM" id="SSF52499">
    <property type="entry name" value="Isochorismatase-like hydrolases"/>
    <property type="match status" value="1"/>
</dbReference>
<dbReference type="RefSeq" id="WP_066135844.1">
    <property type="nucleotide sequence ID" value="NZ_CP014525.1"/>
</dbReference>
<dbReference type="PANTHER" id="PTHR14119">
    <property type="entry name" value="HYDROLASE"/>
    <property type="match status" value="1"/>
</dbReference>
<organism evidence="2 3">
    <name type="scientific">Haematospirillum jordaniae</name>
    <dbReference type="NCBI Taxonomy" id="1549855"/>
    <lineage>
        <taxon>Bacteria</taxon>
        <taxon>Pseudomonadati</taxon>
        <taxon>Pseudomonadota</taxon>
        <taxon>Alphaproteobacteria</taxon>
        <taxon>Rhodospirillales</taxon>
        <taxon>Novispirillaceae</taxon>
        <taxon>Haematospirillum</taxon>
    </lineage>
</organism>
<gene>
    <name evidence="2" type="ORF">AY555_09060</name>
</gene>
<dbReference type="OrthoDB" id="9796958at2"/>
<accession>A0A143DFJ1</accession>
<dbReference type="EMBL" id="CP014525">
    <property type="protein sequence ID" value="AMW35300.1"/>
    <property type="molecule type" value="Genomic_DNA"/>
</dbReference>
<dbReference type="KEGG" id="hjo:AY555_09060"/>
<dbReference type="InterPro" id="IPR036380">
    <property type="entry name" value="Isochorismatase-like_sf"/>
</dbReference>
<dbReference type="AlphaFoldDB" id="A0A143DFJ1"/>
<name>A0A143DFJ1_9PROT</name>
<evidence type="ECO:0000313" key="2">
    <source>
        <dbReference type="EMBL" id="AMW35300.1"/>
    </source>
</evidence>
<sequence length="184" mass="20280">MRAQVQDSVLFIIDVQEGRCPVVDNPRKVIFNCARLLRGASIFGIPAIVTELCPDIFGPVMPDLRDLLSDYLPVARRTLSCMADQDKHSVTTQLAGRNVRSVIVGGVEAHVSVLQTVLDLMAADYRVYVVSDACSSRHVDEEQAAMARMQALGCQIVTTEMLLFEWVGTADSPVFRTLVDSLIR</sequence>
<dbReference type="GeneID" id="53317302"/>
<evidence type="ECO:0000259" key="1">
    <source>
        <dbReference type="Pfam" id="PF00857"/>
    </source>
</evidence>
<keyword evidence="3" id="KW-1185">Reference proteome</keyword>
<dbReference type="InterPro" id="IPR050993">
    <property type="entry name" value="Isochorismatase_domain"/>
</dbReference>
<evidence type="ECO:0000313" key="3">
    <source>
        <dbReference type="Proteomes" id="UP000076066"/>
    </source>
</evidence>
<dbReference type="Gene3D" id="3.40.50.850">
    <property type="entry name" value="Isochorismatase-like"/>
    <property type="match status" value="1"/>
</dbReference>
<reference evidence="2 3" key="1">
    <citation type="submission" date="2016-02" db="EMBL/GenBank/DDBJ databases">
        <title>Complete Genome of H5569, the type strain of the newly described species Haematospirillium jordaniae.</title>
        <authorList>
            <person name="Nicholson A.C."/>
            <person name="Humrighouse B.W."/>
            <person name="Loparov V."/>
            <person name="McQuiston J.R."/>
        </authorList>
    </citation>
    <scope>NUCLEOTIDE SEQUENCE [LARGE SCALE GENOMIC DNA]</scope>
    <source>
        <strain evidence="2 3">H5569</strain>
    </source>
</reference>